<dbReference type="PANTHER" id="PTHR38248">
    <property type="entry name" value="FUNK1 6"/>
    <property type="match status" value="1"/>
</dbReference>
<dbReference type="SUPFAM" id="SSF56112">
    <property type="entry name" value="Protein kinase-like (PK-like)"/>
    <property type="match status" value="1"/>
</dbReference>
<evidence type="ECO:0000256" key="3">
    <source>
        <dbReference type="ARBA" id="ARBA00048679"/>
    </source>
</evidence>
<gene>
    <name evidence="6" type="ORF">SODALDRAFT_136435</name>
</gene>
<dbReference type="OrthoDB" id="5584477at2759"/>
<dbReference type="InterPro" id="IPR040976">
    <property type="entry name" value="Pkinase_fungal"/>
</dbReference>
<proteinExistence type="predicted"/>
<feature type="region of interest" description="Disordered" evidence="4">
    <location>
        <begin position="369"/>
        <end position="399"/>
    </location>
</feature>
<sequence>PRQRSLRDNPIGKGLEALCASFISICADKQVLRATYALDEVGQDGILRFSFFPLYKSFRLQSGSILRQDVEPSEAISSKLNSTVDGYDDFHFDRIKHLLNAALAGHPDDTLIWDQIYHAVMQSAMAERSRIISDNPIGNGLADFHAEFNSICDEKNVPRTPDALGQLDQENLRNLVLTLLSALQFFPASRLLHSGGIGKNLRGDIIRLQSAVVSDDFRFDFDRFNRLLNAALADDLDDALVWDQVNRAVTEPTPPPRPMPSSLQQTPWLHNTGSFANSSECRQDVDRVLRSELGPLYVGLPRFREAFFGRVAGLHAASEAVLKKCTQGSNPLLSSEGWRGWPAGAKEGDVLAWFDDILAKLDAFAEDHRPTPTRRRRPLAQPNKPIQGSTGERKLDVGLVDDPDAGKDSRCRWSQILVPGELKRNPSADRASKAWLDLGRYAREVLAAQDTRRFVLGFTLCGPLMRLWEFDRLGGIASEKFDINEDGLQFVSTILGFLWMSEEELGFDPTVVTVEGQRFVIIERDDRTERLVIDKLMARAPCIAGRATTCWRAHREEDPQVRLVIKDSWQYTEREEEGELLQEATEKGVVNVARYYHHETVQVHGTDDDTRTNVRGGLDITTATNYRPERSMPPPSTIASGASRRTRSSSTAGRKRSSSQISAALPPSKRSCSTSSTKAGNDALLNRVHRRVVLRDYGEPIYKASSRSALLAALEGCIKGHESLLEAGFLHRDISVNNLMINEDDNNHSLFSFLIDLDLAVRQPREGASGVKGKTGTRAFMAIGALLGEQHSFMHDLESFFWVLFWICIHYKGPGEDTVVPRFEKWNYVDTKELAELKKGQVSHEGDFIRTAEENFTPYYQPLIPWVNRLRKAVFPNGGRWEGKEIGLYARMREIIREARKDQKVSAET</sequence>
<keyword evidence="7" id="KW-1185">Reference proteome</keyword>
<evidence type="ECO:0000256" key="4">
    <source>
        <dbReference type="SAM" id="MobiDB-lite"/>
    </source>
</evidence>
<evidence type="ECO:0000256" key="1">
    <source>
        <dbReference type="ARBA" id="ARBA00012513"/>
    </source>
</evidence>
<feature type="domain" description="Fungal-type protein kinase" evidence="5">
    <location>
        <begin position="395"/>
        <end position="808"/>
    </location>
</feature>
<feature type="compositionally biased region" description="Polar residues" evidence="4">
    <location>
        <begin position="670"/>
        <end position="679"/>
    </location>
</feature>
<comment type="catalytic activity">
    <reaction evidence="3">
        <text>L-seryl-[protein] + ATP = O-phospho-L-seryl-[protein] + ADP + H(+)</text>
        <dbReference type="Rhea" id="RHEA:17989"/>
        <dbReference type="Rhea" id="RHEA-COMP:9863"/>
        <dbReference type="Rhea" id="RHEA-COMP:11604"/>
        <dbReference type="ChEBI" id="CHEBI:15378"/>
        <dbReference type="ChEBI" id="CHEBI:29999"/>
        <dbReference type="ChEBI" id="CHEBI:30616"/>
        <dbReference type="ChEBI" id="CHEBI:83421"/>
        <dbReference type="ChEBI" id="CHEBI:456216"/>
        <dbReference type="EC" id="2.7.11.1"/>
    </reaction>
</comment>
<feature type="non-terminal residue" evidence="6">
    <location>
        <position position="1"/>
    </location>
</feature>
<evidence type="ECO:0000256" key="2">
    <source>
        <dbReference type="ARBA" id="ARBA00047899"/>
    </source>
</evidence>
<dbReference type="STRING" id="1314773.A0A3N2PYZ0"/>
<dbReference type="PANTHER" id="PTHR38248:SF2">
    <property type="entry name" value="FUNK1 11"/>
    <property type="match status" value="1"/>
</dbReference>
<dbReference type="Pfam" id="PF17667">
    <property type="entry name" value="Pkinase_fungal"/>
    <property type="match status" value="1"/>
</dbReference>
<dbReference type="EC" id="2.7.11.1" evidence="1"/>
<reference evidence="6 7" key="1">
    <citation type="journal article" date="2018" name="Mol. Ecol.">
        <title>The obligate alkalophilic soda-lake fungus Sodiomyces alkalinus has shifted to a protein diet.</title>
        <authorList>
            <person name="Grum-Grzhimaylo A.A."/>
            <person name="Falkoski D.L."/>
            <person name="van den Heuvel J."/>
            <person name="Valero-Jimenez C.A."/>
            <person name="Min B."/>
            <person name="Choi I.G."/>
            <person name="Lipzen A."/>
            <person name="Daum C.G."/>
            <person name="Aanen D.K."/>
            <person name="Tsang A."/>
            <person name="Henrissat B."/>
            <person name="Bilanenko E.N."/>
            <person name="de Vries R.P."/>
            <person name="van Kan J.A.L."/>
            <person name="Grigoriev I.V."/>
            <person name="Debets A.J.M."/>
        </authorList>
    </citation>
    <scope>NUCLEOTIDE SEQUENCE [LARGE SCALE GENOMIC DNA]</scope>
    <source>
        <strain evidence="6 7">F11</strain>
    </source>
</reference>
<dbReference type="RefSeq" id="XP_028467520.1">
    <property type="nucleotide sequence ID" value="XM_028606747.1"/>
</dbReference>
<name>A0A3N2PYZ0_SODAK</name>
<dbReference type="Gene3D" id="1.10.510.10">
    <property type="entry name" value="Transferase(Phosphotransferase) domain 1"/>
    <property type="match status" value="1"/>
</dbReference>
<evidence type="ECO:0000259" key="5">
    <source>
        <dbReference type="Pfam" id="PF17667"/>
    </source>
</evidence>
<dbReference type="InterPro" id="IPR011009">
    <property type="entry name" value="Kinase-like_dom_sf"/>
</dbReference>
<dbReference type="AlphaFoldDB" id="A0A3N2PYZ0"/>
<dbReference type="PROSITE" id="PS00109">
    <property type="entry name" value="PROTEIN_KINASE_TYR"/>
    <property type="match status" value="1"/>
</dbReference>
<evidence type="ECO:0000313" key="6">
    <source>
        <dbReference type="EMBL" id="ROT39714.1"/>
    </source>
</evidence>
<protein>
    <recommendedName>
        <fullName evidence="1">non-specific serine/threonine protein kinase</fullName>
        <ecNumber evidence="1">2.7.11.1</ecNumber>
    </recommendedName>
</protein>
<dbReference type="EMBL" id="ML119053">
    <property type="protein sequence ID" value="ROT39714.1"/>
    <property type="molecule type" value="Genomic_DNA"/>
</dbReference>
<feature type="compositionally biased region" description="Low complexity" evidence="4">
    <location>
        <begin position="637"/>
        <end position="652"/>
    </location>
</feature>
<dbReference type="GO" id="GO:0004674">
    <property type="term" value="F:protein serine/threonine kinase activity"/>
    <property type="evidence" value="ECO:0007669"/>
    <property type="project" value="UniProtKB-EC"/>
</dbReference>
<comment type="catalytic activity">
    <reaction evidence="2">
        <text>L-threonyl-[protein] + ATP = O-phospho-L-threonyl-[protein] + ADP + H(+)</text>
        <dbReference type="Rhea" id="RHEA:46608"/>
        <dbReference type="Rhea" id="RHEA-COMP:11060"/>
        <dbReference type="Rhea" id="RHEA-COMP:11605"/>
        <dbReference type="ChEBI" id="CHEBI:15378"/>
        <dbReference type="ChEBI" id="CHEBI:30013"/>
        <dbReference type="ChEBI" id="CHEBI:30616"/>
        <dbReference type="ChEBI" id="CHEBI:61977"/>
        <dbReference type="ChEBI" id="CHEBI:456216"/>
        <dbReference type="EC" id="2.7.11.1"/>
    </reaction>
</comment>
<dbReference type="Proteomes" id="UP000272025">
    <property type="component" value="Unassembled WGS sequence"/>
</dbReference>
<dbReference type="GeneID" id="39575225"/>
<evidence type="ECO:0000313" key="7">
    <source>
        <dbReference type="Proteomes" id="UP000272025"/>
    </source>
</evidence>
<feature type="region of interest" description="Disordered" evidence="4">
    <location>
        <begin position="619"/>
        <end position="679"/>
    </location>
</feature>
<dbReference type="InterPro" id="IPR008266">
    <property type="entry name" value="Tyr_kinase_AS"/>
</dbReference>
<accession>A0A3N2PYZ0</accession>
<organism evidence="6 7">
    <name type="scientific">Sodiomyces alkalinus (strain CBS 110278 / VKM F-3762 / F11)</name>
    <name type="common">Alkaliphilic filamentous fungus</name>
    <dbReference type="NCBI Taxonomy" id="1314773"/>
    <lineage>
        <taxon>Eukaryota</taxon>
        <taxon>Fungi</taxon>
        <taxon>Dikarya</taxon>
        <taxon>Ascomycota</taxon>
        <taxon>Pezizomycotina</taxon>
        <taxon>Sordariomycetes</taxon>
        <taxon>Hypocreomycetidae</taxon>
        <taxon>Glomerellales</taxon>
        <taxon>Plectosphaerellaceae</taxon>
        <taxon>Sodiomyces</taxon>
    </lineage>
</organism>